<dbReference type="RefSeq" id="WP_149495433.1">
    <property type="nucleotide sequence ID" value="NZ_CP141221.1"/>
</dbReference>
<dbReference type="InterPro" id="IPR012902">
    <property type="entry name" value="N_methyl_site"/>
</dbReference>
<name>A0ABT7PFS3_9BACT</name>
<dbReference type="NCBIfam" id="TIGR04294">
    <property type="entry name" value="pre_pil_HX9DG"/>
    <property type="match status" value="1"/>
</dbReference>
<dbReference type="PROSITE" id="PS00409">
    <property type="entry name" value="PROKAR_NTER_METHYL"/>
    <property type="match status" value="1"/>
</dbReference>
<reference evidence="2 3" key="1">
    <citation type="submission" date="2023-06" db="EMBL/GenBank/DDBJ databases">
        <title>Roseiconus lacunae JC819 isolated from Gulf of Mannar region, Tamil Nadu.</title>
        <authorList>
            <person name="Pk S."/>
            <person name="Ch S."/>
            <person name="Ch V.R."/>
        </authorList>
    </citation>
    <scope>NUCLEOTIDE SEQUENCE [LARGE SCALE GENOMIC DNA]</scope>
    <source>
        <strain evidence="2 3">JC819</strain>
    </source>
</reference>
<evidence type="ECO:0000259" key="1">
    <source>
        <dbReference type="Pfam" id="PF07596"/>
    </source>
</evidence>
<comment type="caution">
    <text evidence="2">The sequence shown here is derived from an EMBL/GenBank/DDBJ whole genome shotgun (WGS) entry which is preliminary data.</text>
</comment>
<accession>A0ABT7PFS3</accession>
<dbReference type="InterPro" id="IPR027558">
    <property type="entry name" value="Pre_pil_HX9DG_C"/>
</dbReference>
<gene>
    <name evidence="2" type="ORF">QTN89_07855</name>
</gene>
<sequence length="367" mass="39486">MKESNARQGFTLVELLVVIAIIGVLVGLLLPAVQAAREAARRMQCSNNMKQLGLALHNYHSAYKQFPAGAVWFEGYNGGMPTQTRTVSAAIFIMPFLEMTALYEGFVEDAKQAPAGSWPWESQTLRDAGPQSAFICPSAANADNPEYSTVSKNCYVFSVGDELWHNARTNSQEASPIARGDFRSMFLPSLPDEFNKTRRRFRDIIDGTSNTIAMSEVAATPRDFATVKGDVAAFNGIYSGGTGVPGPCLNVPLQTDNPTEYLNGADCWRGLILGDGRTINNKFTTTLPPNSPSCAYGGGNNSWGTYAPSSQHSGGVQTLMFDGSVNFVTDSIDAGDPYANQVTSGESPYGIWGAMGTPQGKEVNELE</sequence>
<dbReference type="InterPro" id="IPR011453">
    <property type="entry name" value="DUF1559"/>
</dbReference>
<evidence type="ECO:0000313" key="2">
    <source>
        <dbReference type="EMBL" id="MDM4015337.1"/>
    </source>
</evidence>
<dbReference type="Gene3D" id="3.30.700.10">
    <property type="entry name" value="Glycoprotein, Type 4 Pilin"/>
    <property type="match status" value="1"/>
</dbReference>
<proteinExistence type="predicted"/>
<protein>
    <submittedName>
        <fullName evidence="2">DUF1559 domain-containing protein</fullName>
    </submittedName>
</protein>
<organism evidence="2 3">
    <name type="scientific">Roseiconus lacunae</name>
    <dbReference type="NCBI Taxonomy" id="2605694"/>
    <lineage>
        <taxon>Bacteria</taxon>
        <taxon>Pseudomonadati</taxon>
        <taxon>Planctomycetota</taxon>
        <taxon>Planctomycetia</taxon>
        <taxon>Pirellulales</taxon>
        <taxon>Pirellulaceae</taxon>
        <taxon>Roseiconus</taxon>
    </lineage>
</organism>
<dbReference type="NCBIfam" id="TIGR02532">
    <property type="entry name" value="IV_pilin_GFxxxE"/>
    <property type="match status" value="1"/>
</dbReference>
<dbReference type="EMBL" id="JASZZN010000005">
    <property type="protein sequence ID" value="MDM4015337.1"/>
    <property type="molecule type" value="Genomic_DNA"/>
</dbReference>
<feature type="domain" description="DUF1559" evidence="1">
    <location>
        <begin position="34"/>
        <end position="334"/>
    </location>
</feature>
<dbReference type="PANTHER" id="PTHR30093:SF2">
    <property type="entry name" value="TYPE II SECRETION SYSTEM PROTEIN H"/>
    <property type="match status" value="1"/>
</dbReference>
<dbReference type="Proteomes" id="UP001239462">
    <property type="component" value="Unassembled WGS sequence"/>
</dbReference>
<dbReference type="InterPro" id="IPR045584">
    <property type="entry name" value="Pilin-like"/>
</dbReference>
<dbReference type="Pfam" id="PF07963">
    <property type="entry name" value="N_methyl"/>
    <property type="match status" value="1"/>
</dbReference>
<keyword evidence="3" id="KW-1185">Reference proteome</keyword>
<dbReference type="SUPFAM" id="SSF54523">
    <property type="entry name" value="Pili subunits"/>
    <property type="match status" value="1"/>
</dbReference>
<evidence type="ECO:0000313" key="3">
    <source>
        <dbReference type="Proteomes" id="UP001239462"/>
    </source>
</evidence>
<dbReference type="PANTHER" id="PTHR30093">
    <property type="entry name" value="GENERAL SECRETION PATHWAY PROTEIN G"/>
    <property type="match status" value="1"/>
</dbReference>
<dbReference type="Pfam" id="PF07596">
    <property type="entry name" value="SBP_bac_10"/>
    <property type="match status" value="1"/>
</dbReference>